<proteinExistence type="predicted"/>
<dbReference type="AlphaFoldDB" id="A0A1M6CH88"/>
<reference evidence="1 2" key="1">
    <citation type="submission" date="2016-11" db="EMBL/GenBank/DDBJ databases">
        <authorList>
            <person name="Jaros S."/>
            <person name="Januszkiewicz K."/>
            <person name="Wedrychowicz H."/>
        </authorList>
    </citation>
    <scope>NUCLEOTIDE SEQUENCE [LARGE SCALE GENOMIC DNA]</scope>
    <source>
        <strain evidence="1 2">DSM 21864</strain>
    </source>
</reference>
<dbReference type="Proteomes" id="UP000184080">
    <property type="component" value="Unassembled WGS sequence"/>
</dbReference>
<dbReference type="EMBL" id="FQZO01000001">
    <property type="protein sequence ID" value="SHI60283.1"/>
    <property type="molecule type" value="Genomic_DNA"/>
</dbReference>
<dbReference type="STRING" id="1121298.SAMN05444401_1120"/>
<sequence length="162" mass="18691">MIIILIVIALILIIFNYKAVKKENSSFKDILRVNEESPEDYMLEIINLRKDFGETITELQKEIIDLKIHNESIIANSYKPINKNLINNDNDVHINIDNDKDYSNNNETTNIEVKSKVEEKITNEKVNKVKTLSQQGLTMDEICAQLNLGKGEVLLIKELYLK</sequence>
<dbReference type="RefSeq" id="WP_073004425.1">
    <property type="nucleotide sequence ID" value="NZ_FQZO01000001.1"/>
</dbReference>
<keyword evidence="2" id="KW-1185">Reference proteome</keyword>
<evidence type="ECO:0000313" key="2">
    <source>
        <dbReference type="Proteomes" id="UP000184080"/>
    </source>
</evidence>
<accession>A0A1M6CH88</accession>
<organism evidence="1 2">
    <name type="scientific">Clostridium amylolyticum</name>
    <dbReference type="NCBI Taxonomy" id="1121298"/>
    <lineage>
        <taxon>Bacteria</taxon>
        <taxon>Bacillati</taxon>
        <taxon>Bacillota</taxon>
        <taxon>Clostridia</taxon>
        <taxon>Eubacteriales</taxon>
        <taxon>Clostridiaceae</taxon>
        <taxon>Clostridium</taxon>
    </lineage>
</organism>
<gene>
    <name evidence="1" type="ORF">SAMN05444401_1120</name>
</gene>
<name>A0A1M6CH88_9CLOT</name>
<dbReference type="OrthoDB" id="1957165at2"/>
<evidence type="ECO:0000313" key="1">
    <source>
        <dbReference type="EMBL" id="SHI60283.1"/>
    </source>
</evidence>
<protein>
    <submittedName>
        <fullName evidence="1">Uncharacterized protein</fullName>
    </submittedName>
</protein>